<keyword evidence="3" id="KW-1185">Reference proteome</keyword>
<evidence type="ECO:0000256" key="1">
    <source>
        <dbReference type="SAM" id="MobiDB-lite"/>
    </source>
</evidence>
<evidence type="ECO:0000313" key="4">
    <source>
        <dbReference type="WBParaSite" id="HPLM_0001353501-mRNA-1"/>
    </source>
</evidence>
<reference evidence="2 3" key="2">
    <citation type="submission" date="2018-11" db="EMBL/GenBank/DDBJ databases">
        <authorList>
            <consortium name="Pathogen Informatics"/>
        </authorList>
    </citation>
    <scope>NUCLEOTIDE SEQUENCE [LARGE SCALE GENOMIC DNA]</scope>
    <source>
        <strain evidence="2 3">MHpl1</strain>
    </source>
</reference>
<dbReference type="AlphaFoldDB" id="A0A0N4WQ50"/>
<gene>
    <name evidence="2" type="ORF">HPLM_LOCUS13522</name>
</gene>
<protein>
    <submittedName>
        <fullName evidence="2 4">Uncharacterized protein</fullName>
    </submittedName>
</protein>
<dbReference type="EMBL" id="UZAF01018242">
    <property type="protein sequence ID" value="VDO49540.1"/>
    <property type="molecule type" value="Genomic_DNA"/>
</dbReference>
<evidence type="ECO:0000313" key="2">
    <source>
        <dbReference type="EMBL" id="VDO49540.1"/>
    </source>
</evidence>
<evidence type="ECO:0000313" key="3">
    <source>
        <dbReference type="Proteomes" id="UP000268014"/>
    </source>
</evidence>
<accession>A0A0N4WQ50</accession>
<proteinExistence type="predicted"/>
<feature type="compositionally biased region" description="Polar residues" evidence="1">
    <location>
        <begin position="1"/>
        <end position="17"/>
    </location>
</feature>
<name>A0A0N4WQ50_HAEPC</name>
<dbReference type="WBParaSite" id="HPLM_0001353501-mRNA-1">
    <property type="protein sequence ID" value="HPLM_0001353501-mRNA-1"/>
    <property type="gene ID" value="HPLM_0001353501"/>
</dbReference>
<sequence length="71" mass="7846">MAQVTGNTEHVVSNQVHKASHNGCGAAVTEVRSQWMQFGEVPSRIVSILDPEKSCTSMETSQLRPNNRQHI</sequence>
<dbReference type="Proteomes" id="UP000268014">
    <property type="component" value="Unassembled WGS sequence"/>
</dbReference>
<feature type="region of interest" description="Disordered" evidence="1">
    <location>
        <begin position="1"/>
        <end position="22"/>
    </location>
</feature>
<reference evidence="4" key="1">
    <citation type="submission" date="2017-02" db="UniProtKB">
        <authorList>
            <consortium name="WormBaseParasite"/>
        </authorList>
    </citation>
    <scope>IDENTIFICATION</scope>
</reference>
<organism evidence="4">
    <name type="scientific">Haemonchus placei</name>
    <name type="common">Barber's pole worm</name>
    <dbReference type="NCBI Taxonomy" id="6290"/>
    <lineage>
        <taxon>Eukaryota</taxon>
        <taxon>Metazoa</taxon>
        <taxon>Ecdysozoa</taxon>
        <taxon>Nematoda</taxon>
        <taxon>Chromadorea</taxon>
        <taxon>Rhabditida</taxon>
        <taxon>Rhabditina</taxon>
        <taxon>Rhabditomorpha</taxon>
        <taxon>Strongyloidea</taxon>
        <taxon>Trichostrongylidae</taxon>
        <taxon>Haemonchus</taxon>
    </lineage>
</organism>